<dbReference type="Proteomes" id="UP000010094">
    <property type="component" value="Chromosome II"/>
</dbReference>
<dbReference type="EMBL" id="CP003519">
    <property type="protein sequence ID" value="AFN82493.1"/>
    <property type="molecule type" value="Genomic_DNA"/>
</dbReference>
<feature type="domain" description="GIT Spa2 homology (SHD)" evidence="1">
    <location>
        <begin position="36"/>
        <end position="60"/>
    </location>
</feature>
<dbReference type="OrthoDB" id="5588096at2759"/>
<evidence type="ECO:0000313" key="3">
    <source>
        <dbReference type="Proteomes" id="UP000010094"/>
    </source>
</evidence>
<organism evidence="2 3">
    <name type="scientific">Encephalitozoon romaleae (strain SJ-2008)</name>
    <name type="common">Microsporidian parasite</name>
    <dbReference type="NCBI Taxonomy" id="1178016"/>
    <lineage>
        <taxon>Eukaryota</taxon>
        <taxon>Fungi</taxon>
        <taxon>Fungi incertae sedis</taxon>
        <taxon>Microsporidia</taxon>
        <taxon>Unikaryonidae</taxon>
        <taxon>Encephalitozoon</taxon>
    </lineage>
</organism>
<dbReference type="AlphaFoldDB" id="I6ZH25"/>
<reference evidence="2 3" key="1">
    <citation type="journal article" date="2012" name="Proc. Natl. Acad. Sci. U.S.A.">
        <title>Gain and loss of multiple functionally related, horizontally transferred genes in the reduced genomes of two microsporidian parasites.</title>
        <authorList>
            <person name="Pombert J.-F."/>
            <person name="Selman M."/>
            <person name="Burki F."/>
            <person name="Bardell F.T."/>
            <person name="Farinelli L."/>
            <person name="Solter L.F."/>
            <person name="Whitman D.W."/>
            <person name="Weiss L.M."/>
            <person name="Corradi N."/>
            <person name="Keeling P.J."/>
        </authorList>
    </citation>
    <scope>NUCLEOTIDE SEQUENCE [LARGE SCALE GENOMIC DNA]</scope>
    <source>
        <strain evidence="2 3">SJ-2008</strain>
    </source>
</reference>
<protein>
    <recommendedName>
        <fullName evidence="1">GIT Spa2 homology (SHD) domain-containing protein</fullName>
    </recommendedName>
</protein>
<dbReference type="GeneID" id="20520776"/>
<evidence type="ECO:0000313" key="2">
    <source>
        <dbReference type="EMBL" id="AFN82493.1"/>
    </source>
</evidence>
<dbReference type="InterPro" id="IPR013724">
    <property type="entry name" value="GIT_SHD"/>
</dbReference>
<dbReference type="VEuPathDB" id="MicrosporidiaDB:EROM_020180"/>
<dbReference type="HOGENOM" id="CLU_762971_0_0_1"/>
<accession>I6ZH25</accession>
<dbReference type="RefSeq" id="XP_009263990.1">
    <property type="nucleotide sequence ID" value="XM_009265715.1"/>
</dbReference>
<sequence>MGNEKNKEIIRCELENYVAEEMKNASPSTRQMDAIQKMVSLPEKNFEDLVSDIVNEMRRRSSVPFISPETPMQYKLSRIHEDGFKSLVLDLLLVMNQRSPEDKCSSENVHGLIDSLDKLISSLKEDMMNEEKMAKDICSSCDVSEKFMMFIEYSRNVFERNGEDTKVHEHMVKEAKEYFEIQTADGPDLMISVDMLLKKCDKLKYSNLPEYKYHRNNIQRLKVMDLEESVKKRLIRDEVVQVYSIFVMESTNLRGAREKQLECKVNSLVDVLCKIKNDAEEGREIAAYEYLEDVASSSGDILELVENMDLESKAYLSQLKMKVAALEQIHNRSSDEEPLPAMFSTIEAVKKVLEDVCRIQGNS</sequence>
<dbReference type="KEGG" id="ero:EROM_020180"/>
<name>I6ZH25_ENCRO</name>
<keyword evidence="3" id="KW-1185">Reference proteome</keyword>
<evidence type="ECO:0000259" key="1">
    <source>
        <dbReference type="Pfam" id="PF08518"/>
    </source>
</evidence>
<dbReference type="Pfam" id="PF08518">
    <property type="entry name" value="GIT_SHD"/>
    <property type="match status" value="1"/>
</dbReference>
<proteinExistence type="predicted"/>
<gene>
    <name evidence="2" type="ordered locus">EROM_020180</name>
</gene>